<keyword evidence="2" id="KW-1185">Reference proteome</keyword>
<accession>A0ABV4YUD4</accession>
<evidence type="ECO:0000313" key="1">
    <source>
        <dbReference type="EMBL" id="MFB3167708.1"/>
    </source>
</evidence>
<dbReference type="EMBL" id="JAROBZ020000001">
    <property type="protein sequence ID" value="MFB3167708.1"/>
    <property type="molecule type" value="Genomic_DNA"/>
</dbReference>
<comment type="caution">
    <text evidence="1">The sequence shown here is derived from an EMBL/GenBank/DDBJ whole genome shotgun (WGS) entry which is preliminary data.</text>
</comment>
<sequence>MIIDTGMLLWSDYDKVIPPLKTLNRMFLEGAFPCGGDWEPFEITEEEYDSLV</sequence>
<gene>
    <name evidence="1" type="ORF">P5G62_011385</name>
</gene>
<evidence type="ECO:0000313" key="2">
    <source>
        <dbReference type="Proteomes" id="UP001241748"/>
    </source>
</evidence>
<dbReference type="Proteomes" id="UP001241748">
    <property type="component" value="Unassembled WGS sequence"/>
</dbReference>
<dbReference type="RefSeq" id="WP_306074204.1">
    <property type="nucleotide sequence ID" value="NZ_JAROBZ020000001.1"/>
</dbReference>
<proteinExistence type="predicted"/>
<organism evidence="1 2">
    <name type="scientific">Neobacillus driksii</name>
    <dbReference type="NCBI Taxonomy" id="3035913"/>
    <lineage>
        <taxon>Bacteria</taxon>
        <taxon>Bacillati</taxon>
        <taxon>Bacillota</taxon>
        <taxon>Bacilli</taxon>
        <taxon>Bacillales</taxon>
        <taxon>Bacillaceae</taxon>
        <taxon>Neobacillus</taxon>
    </lineage>
</organism>
<reference evidence="1 2" key="1">
    <citation type="submission" date="2024-05" db="EMBL/GenBank/DDBJ databases">
        <authorList>
            <person name="Venkateswaran K."/>
        </authorList>
    </citation>
    <scope>NUCLEOTIDE SEQUENCE [LARGE SCALE GENOMIC DNA]</scope>
    <source>
        <strain evidence="1 2">179-C4-2-HS</strain>
    </source>
</reference>
<protein>
    <submittedName>
        <fullName evidence="1">Uncharacterized protein</fullName>
    </submittedName>
</protein>
<name>A0ABV4YUD4_9BACI</name>